<reference evidence="5" key="1">
    <citation type="submission" date="2021-01" db="EMBL/GenBank/DDBJ databases">
        <authorList>
            <person name="Corre E."/>
            <person name="Pelletier E."/>
            <person name="Niang G."/>
            <person name="Scheremetjew M."/>
            <person name="Finn R."/>
            <person name="Kale V."/>
            <person name="Holt S."/>
            <person name="Cochrane G."/>
            <person name="Meng A."/>
            <person name="Brown T."/>
            <person name="Cohen L."/>
        </authorList>
    </citation>
    <scope>NUCLEOTIDE SEQUENCE</scope>
    <source>
        <strain evidence="5">CCMP1594</strain>
    </source>
</reference>
<dbReference type="SMART" id="SM00360">
    <property type="entry name" value="RRM"/>
    <property type="match status" value="2"/>
</dbReference>
<evidence type="ECO:0000313" key="5">
    <source>
        <dbReference type="EMBL" id="CAE0813151.1"/>
    </source>
</evidence>
<dbReference type="PANTHER" id="PTHR48032:SF6">
    <property type="entry name" value="RNA-BINDING (RRM_RBD_RNP MOTIFS) FAMILY PROTEIN"/>
    <property type="match status" value="1"/>
</dbReference>
<feature type="domain" description="RRM" evidence="4">
    <location>
        <begin position="5"/>
        <end position="80"/>
    </location>
</feature>
<dbReference type="InterPro" id="IPR035979">
    <property type="entry name" value="RBD_domain_sf"/>
</dbReference>
<keyword evidence="1" id="KW-0677">Repeat</keyword>
<dbReference type="PROSITE" id="PS50102">
    <property type="entry name" value="RRM"/>
    <property type="match status" value="2"/>
</dbReference>
<name>A0A7S4D1I8_9EUGL</name>
<dbReference type="Pfam" id="PF00076">
    <property type="entry name" value="RRM_1"/>
    <property type="match status" value="2"/>
</dbReference>
<evidence type="ECO:0000256" key="3">
    <source>
        <dbReference type="PROSITE-ProRule" id="PRU00176"/>
    </source>
</evidence>
<evidence type="ECO:0000259" key="4">
    <source>
        <dbReference type="PROSITE" id="PS50102"/>
    </source>
</evidence>
<dbReference type="InterPro" id="IPR000504">
    <property type="entry name" value="RRM_dom"/>
</dbReference>
<dbReference type="GO" id="GO:0003729">
    <property type="term" value="F:mRNA binding"/>
    <property type="evidence" value="ECO:0007669"/>
    <property type="project" value="TreeGrafter"/>
</dbReference>
<feature type="domain" description="RRM" evidence="4">
    <location>
        <begin position="93"/>
        <end position="169"/>
    </location>
</feature>
<dbReference type="InterPro" id="IPR012677">
    <property type="entry name" value="Nucleotide-bd_a/b_plait_sf"/>
</dbReference>
<dbReference type="EMBL" id="HBJA01069212">
    <property type="protein sequence ID" value="CAE0813151.1"/>
    <property type="molecule type" value="Transcribed_RNA"/>
</dbReference>
<organism evidence="5">
    <name type="scientific">Eutreptiella gymnastica</name>
    <dbReference type="NCBI Taxonomy" id="73025"/>
    <lineage>
        <taxon>Eukaryota</taxon>
        <taxon>Discoba</taxon>
        <taxon>Euglenozoa</taxon>
        <taxon>Euglenida</taxon>
        <taxon>Spirocuta</taxon>
        <taxon>Euglenophyceae</taxon>
        <taxon>Eutreptiales</taxon>
        <taxon>Eutreptiaceae</taxon>
        <taxon>Eutreptiella</taxon>
    </lineage>
</organism>
<sequence>MDTPAKFFVGGLAPDTTEDHLRQHFEQFGELCDVAVMKDQYGVPRCFGFVQFADASAHSCRPIEEHVILDKKVDVKAAVPKEAIDQGAPIRTNKIFVGGLSKSTNEDGVRSHFSQLGAVNEVLMKFTEAGESRGFCFVEFDSEDVAEQICKAQGQIIDGKEVECKLARPLGDKSLTKGKGKGKGFGKGDYGKGDYGKGGYGKGDYGKGDYSGYGKGKGGPIRNDYFNSGKGAARASPYGGAPVRNSGGMGGGGKGYDGGYGSGYGASTGSSSYGPSGYGKGAGYPKGGYGASGKGSGALVPYQGEEAYEGGSSYGAPSSYASGYGSSYAASGGYSSGSGYGSAASGGYSGGYSGYSAAPASASYGGSYGGYGGY</sequence>
<evidence type="ECO:0000256" key="1">
    <source>
        <dbReference type="ARBA" id="ARBA00022737"/>
    </source>
</evidence>
<evidence type="ECO:0000256" key="2">
    <source>
        <dbReference type="ARBA" id="ARBA00022884"/>
    </source>
</evidence>
<dbReference type="Gene3D" id="3.30.70.330">
    <property type="match status" value="2"/>
</dbReference>
<dbReference type="GO" id="GO:0006417">
    <property type="term" value="P:regulation of translation"/>
    <property type="evidence" value="ECO:0007669"/>
    <property type="project" value="TreeGrafter"/>
</dbReference>
<accession>A0A7S4D1I8</accession>
<dbReference type="AlphaFoldDB" id="A0A7S4D1I8"/>
<proteinExistence type="predicted"/>
<dbReference type="PANTHER" id="PTHR48032">
    <property type="entry name" value="RNA-BINDING PROTEIN MUSASHI HOMOLOG RBP6"/>
    <property type="match status" value="1"/>
</dbReference>
<protein>
    <recommendedName>
        <fullName evidence="4">RRM domain-containing protein</fullName>
    </recommendedName>
</protein>
<gene>
    <name evidence="5" type="ORF">EGYM00163_LOCUS24302</name>
</gene>
<dbReference type="SUPFAM" id="SSF54928">
    <property type="entry name" value="RNA-binding domain, RBD"/>
    <property type="match status" value="2"/>
</dbReference>
<keyword evidence="2 3" id="KW-0694">RNA-binding</keyword>